<keyword evidence="2" id="KW-1185">Reference proteome</keyword>
<name>A0ACC3D525_9PEZI</name>
<reference evidence="1" key="1">
    <citation type="submission" date="2024-09" db="EMBL/GenBank/DDBJ databases">
        <title>Black Yeasts Isolated from many extreme environments.</title>
        <authorList>
            <person name="Coleine C."/>
            <person name="Stajich J.E."/>
            <person name="Selbmann L."/>
        </authorList>
    </citation>
    <scope>NUCLEOTIDE SEQUENCE</scope>
    <source>
        <strain evidence="1">CCFEE 5737</strain>
    </source>
</reference>
<accession>A0ACC3D525</accession>
<sequence>TFHLDDKDFARIPRDVPAETKGDPPTRTVDESSVMHRLRCCERKGLAQQMDEHSWVVTEHVLLPYLYFEVNGKMLECRRKLHFKKDLPLDLTPYLRVGDNTVCVRANIASNDPAQSNEVSVAVEKVGVTSYQNIMSTSSGMIARVPASQTLDSIKAQLSGNEDDDDEIAIVSANITIGLMDPFYGCKIFDIPARGVSCLHRECFDLETFLQTRTNSDSEKASSPTAVDEWRCPICKADARPNTLVVDGFLVEVREKLAEQGLLDTRAIVVEADGSWKPRPEKEGRRAPDARESESAPAPPVEQTTATAIATASSRIIIDLDDD</sequence>
<dbReference type="EMBL" id="JAWDJW010007605">
    <property type="protein sequence ID" value="KAK3061826.1"/>
    <property type="molecule type" value="Genomic_DNA"/>
</dbReference>
<protein>
    <submittedName>
        <fullName evidence="1">Uncharacterized protein</fullName>
    </submittedName>
</protein>
<organism evidence="1 2">
    <name type="scientific">Coniosporium uncinatum</name>
    <dbReference type="NCBI Taxonomy" id="93489"/>
    <lineage>
        <taxon>Eukaryota</taxon>
        <taxon>Fungi</taxon>
        <taxon>Dikarya</taxon>
        <taxon>Ascomycota</taxon>
        <taxon>Pezizomycotina</taxon>
        <taxon>Dothideomycetes</taxon>
        <taxon>Dothideomycetes incertae sedis</taxon>
        <taxon>Coniosporium</taxon>
    </lineage>
</organism>
<gene>
    <name evidence="1" type="ORF">LTS18_005362</name>
</gene>
<feature type="non-terminal residue" evidence="1">
    <location>
        <position position="1"/>
    </location>
</feature>
<comment type="caution">
    <text evidence="1">The sequence shown here is derived from an EMBL/GenBank/DDBJ whole genome shotgun (WGS) entry which is preliminary data.</text>
</comment>
<proteinExistence type="predicted"/>
<evidence type="ECO:0000313" key="2">
    <source>
        <dbReference type="Proteomes" id="UP001186974"/>
    </source>
</evidence>
<dbReference type="Proteomes" id="UP001186974">
    <property type="component" value="Unassembled WGS sequence"/>
</dbReference>
<evidence type="ECO:0000313" key="1">
    <source>
        <dbReference type="EMBL" id="KAK3061826.1"/>
    </source>
</evidence>